<dbReference type="AlphaFoldDB" id="A0A9P8TDS0"/>
<proteinExistence type="predicted"/>
<reference evidence="1" key="2">
    <citation type="submission" date="2021-01" db="EMBL/GenBank/DDBJ databases">
        <authorList>
            <person name="Schikora-Tamarit M.A."/>
        </authorList>
    </citation>
    <scope>NUCLEOTIDE SEQUENCE</scope>
    <source>
        <strain evidence="1">CBS6341</strain>
    </source>
</reference>
<gene>
    <name evidence="1" type="ORF">WICMUC_003147</name>
</gene>
<dbReference type="InterPro" id="IPR003428">
    <property type="entry name" value="MAM33"/>
</dbReference>
<organism evidence="1 2">
    <name type="scientific">Wickerhamomyces mucosus</name>
    <dbReference type="NCBI Taxonomy" id="1378264"/>
    <lineage>
        <taxon>Eukaryota</taxon>
        <taxon>Fungi</taxon>
        <taxon>Dikarya</taxon>
        <taxon>Ascomycota</taxon>
        <taxon>Saccharomycotina</taxon>
        <taxon>Saccharomycetes</taxon>
        <taxon>Phaffomycetales</taxon>
        <taxon>Wickerhamomycetaceae</taxon>
        <taxon>Wickerhamomyces</taxon>
    </lineage>
</organism>
<dbReference type="InterPro" id="IPR036561">
    <property type="entry name" value="MAM33_sf"/>
</dbReference>
<dbReference type="GO" id="GO:0042256">
    <property type="term" value="P:cytosolic ribosome assembly"/>
    <property type="evidence" value="ECO:0007669"/>
    <property type="project" value="TreeGrafter"/>
</dbReference>
<evidence type="ECO:0008006" key="3">
    <source>
        <dbReference type="Google" id="ProtNLM"/>
    </source>
</evidence>
<dbReference type="SUPFAM" id="SSF54529">
    <property type="entry name" value="Mitochondrial glycoprotein MAM33-like"/>
    <property type="match status" value="1"/>
</dbReference>
<dbReference type="OrthoDB" id="278212at2759"/>
<dbReference type="PANTHER" id="PTHR10826:SF1">
    <property type="entry name" value="COMPLEMENT COMPONENT 1 Q SUBCOMPONENT-BINDING PROTEIN, MITOCHONDRIAL"/>
    <property type="match status" value="1"/>
</dbReference>
<keyword evidence="2" id="KW-1185">Reference proteome</keyword>
<evidence type="ECO:0000313" key="2">
    <source>
        <dbReference type="Proteomes" id="UP000769528"/>
    </source>
</evidence>
<dbReference type="Pfam" id="PF02330">
    <property type="entry name" value="MAM33"/>
    <property type="match status" value="1"/>
</dbReference>
<comment type="caution">
    <text evidence="1">The sequence shown here is derived from an EMBL/GenBank/DDBJ whole genome shotgun (WGS) entry which is preliminary data.</text>
</comment>
<dbReference type="GO" id="GO:0005759">
    <property type="term" value="C:mitochondrial matrix"/>
    <property type="evidence" value="ECO:0007669"/>
    <property type="project" value="InterPro"/>
</dbReference>
<dbReference type="Gene3D" id="3.10.280.10">
    <property type="entry name" value="Mitochondrial glycoprotein"/>
    <property type="match status" value="1"/>
</dbReference>
<sequence>MSSLRLTNRAVSNSIKIVSRSIATKSTATLASRLAKPSVSLSSRLFSTSSIKQGSHKSEVQRFLQDELKHENESDTSFPEELTSFLESSGYEIVETEGQALGKIIKKSDKEIVHIFFDVNQIVNINPEEPQLNQSEEIEENFEDPYENSYINLNVVVENPSIKKAVAFDVLLGADEGSLFIENVTSYENAAEALNESSEADHKRELNYNGPDFSNLDETLQSSFENFLESRGIDDVLYNFILQYGIYKENKEYLAWLEKLNNFFKN</sequence>
<dbReference type="EMBL" id="JAEUBF010000845">
    <property type="protein sequence ID" value="KAH3674601.1"/>
    <property type="molecule type" value="Genomic_DNA"/>
</dbReference>
<dbReference type="PANTHER" id="PTHR10826">
    <property type="entry name" value="COMPLEMENT COMPONENT 1"/>
    <property type="match status" value="1"/>
</dbReference>
<dbReference type="Proteomes" id="UP000769528">
    <property type="component" value="Unassembled WGS sequence"/>
</dbReference>
<protein>
    <recommendedName>
        <fullName evidence="3">Mitochondrial acidic protein MAM33</fullName>
    </recommendedName>
</protein>
<evidence type="ECO:0000313" key="1">
    <source>
        <dbReference type="EMBL" id="KAH3674601.1"/>
    </source>
</evidence>
<reference evidence="1" key="1">
    <citation type="journal article" date="2021" name="Open Biol.">
        <title>Shared evolutionary footprints suggest mitochondrial oxidative damage underlies multiple complex I losses in fungi.</title>
        <authorList>
            <person name="Schikora-Tamarit M.A."/>
            <person name="Marcet-Houben M."/>
            <person name="Nosek J."/>
            <person name="Gabaldon T."/>
        </authorList>
    </citation>
    <scope>NUCLEOTIDE SEQUENCE</scope>
    <source>
        <strain evidence="1">CBS6341</strain>
    </source>
</reference>
<accession>A0A9P8TDS0</accession>
<name>A0A9P8TDS0_9ASCO</name>